<feature type="active site" description="Charge relay system" evidence="5 6">
    <location>
        <position position="166"/>
    </location>
</feature>
<dbReference type="PROSITE" id="PS00137">
    <property type="entry name" value="SUBTILASE_HIS"/>
    <property type="match status" value="1"/>
</dbReference>
<dbReference type="InterPro" id="IPR037045">
    <property type="entry name" value="S8pro/Inhibitor_I9_sf"/>
</dbReference>
<evidence type="ECO:0000256" key="3">
    <source>
        <dbReference type="ARBA" id="ARBA00022801"/>
    </source>
</evidence>
<dbReference type="Pfam" id="PF00082">
    <property type="entry name" value="Peptidase_S8"/>
    <property type="match status" value="1"/>
</dbReference>
<dbReference type="InterPro" id="IPR034193">
    <property type="entry name" value="PCSK9_ProteinaseK-like"/>
</dbReference>
<dbReference type="InterPro" id="IPR036852">
    <property type="entry name" value="Peptidase_S8/S53_dom_sf"/>
</dbReference>
<feature type="domain" description="Inhibitor I9" evidence="11">
    <location>
        <begin position="80"/>
        <end position="126"/>
    </location>
</feature>
<evidence type="ECO:0000259" key="11">
    <source>
        <dbReference type="Pfam" id="PF05922"/>
    </source>
</evidence>
<sequence length="525" mass="53942">MPRSFIAPLAVVMLLFASVAAQAAETEPFLPTPPAPAAAADAQAPLLHADDASAIDGQYIVVHRKRASLLDTRGTEALVSALGGTVHHRYSSALRGFSATLSDAAVDALRTDPSVEYIEVDRTVALDTTQSGATWGLDRIDQRNLPLDGNYTYTASGQGVHVYVVDTGIRATHQEFTGRVGNGYDYVDNDSNPNDCNGHGTHVASTAAGTTYGVAKNATVHALRVLNCSGSGSNSGVIAGVDWVSSNHVAPAVANMSLGGSASTALDNAVNNAVANGVTFAVAAGNENTNACTKSPARAANAITVGSTTSSDARSSFSNYGTCVDVFAPGSSITAAWYQSDTQTNTISGTSMASPHVAGVAALYLEANPTHTPAQVGAAITGSATSGVVGNPGSGSPNLLVYSPLTGTPDPDPDPDPGPDPEPGCSYPESFSGTLSGSGAYTYEPNGTYYYSGSGTHLGCLQGPTGTDFDLYLYKWNGWGWSVVASSTSASSDEAISYSGSSGYYMWEMYSYSGSGSYAFQLDRP</sequence>
<keyword evidence="9" id="KW-0732">Signal</keyword>
<dbReference type="InterPro" id="IPR022398">
    <property type="entry name" value="Peptidase_S8_His-AS"/>
</dbReference>
<proteinExistence type="inferred from homology"/>
<dbReference type="GO" id="GO:0004252">
    <property type="term" value="F:serine-type endopeptidase activity"/>
    <property type="evidence" value="ECO:0007669"/>
    <property type="project" value="UniProtKB-UniRule"/>
</dbReference>
<organism evidence="12 13">
    <name type="scientific">Euzebya pacifica</name>
    <dbReference type="NCBI Taxonomy" id="1608957"/>
    <lineage>
        <taxon>Bacteria</taxon>
        <taxon>Bacillati</taxon>
        <taxon>Actinomycetota</taxon>
        <taxon>Nitriliruptoria</taxon>
        <taxon>Euzebyales</taxon>
    </lineage>
</organism>
<feature type="active site" description="Charge relay system" evidence="5 6">
    <location>
        <position position="351"/>
    </location>
</feature>
<reference evidence="12 13" key="1">
    <citation type="submission" date="2018-09" db="EMBL/GenBank/DDBJ databases">
        <title>Complete genome sequence of Euzebya sp. DY32-46 isolated from seawater of Pacific Ocean.</title>
        <authorList>
            <person name="Xu L."/>
            <person name="Wu Y.-H."/>
            <person name="Xu X.-W."/>
        </authorList>
    </citation>
    <scope>NUCLEOTIDE SEQUENCE [LARGE SCALE GENOMIC DNA]</scope>
    <source>
        <strain evidence="12 13">DY32-46</strain>
    </source>
</reference>
<dbReference type="AlphaFoldDB" id="A0A346XUC7"/>
<evidence type="ECO:0000256" key="8">
    <source>
        <dbReference type="SAM" id="MobiDB-lite"/>
    </source>
</evidence>
<evidence type="ECO:0000313" key="13">
    <source>
        <dbReference type="Proteomes" id="UP000264006"/>
    </source>
</evidence>
<dbReference type="RefSeq" id="WP_216826413.1">
    <property type="nucleotide sequence ID" value="NZ_CP031165.1"/>
</dbReference>
<dbReference type="InterPro" id="IPR010259">
    <property type="entry name" value="S8pro/Inhibitor_I9"/>
</dbReference>
<dbReference type="InterPro" id="IPR023828">
    <property type="entry name" value="Peptidase_S8_Ser-AS"/>
</dbReference>
<dbReference type="PROSITE" id="PS00138">
    <property type="entry name" value="SUBTILASE_SER"/>
    <property type="match status" value="1"/>
</dbReference>
<accession>A0A346XUC7</accession>
<dbReference type="KEGG" id="euz:DVS28_a1124"/>
<evidence type="ECO:0000256" key="6">
    <source>
        <dbReference type="PROSITE-ProRule" id="PRU01240"/>
    </source>
</evidence>
<dbReference type="GO" id="GO:0005615">
    <property type="term" value="C:extracellular space"/>
    <property type="evidence" value="ECO:0007669"/>
    <property type="project" value="TreeGrafter"/>
</dbReference>
<evidence type="ECO:0000256" key="4">
    <source>
        <dbReference type="ARBA" id="ARBA00022825"/>
    </source>
</evidence>
<dbReference type="Pfam" id="PF05922">
    <property type="entry name" value="Inhibitor_I9"/>
    <property type="match status" value="1"/>
</dbReference>
<feature type="domain" description="Peptidase S8/S53" evidence="10">
    <location>
        <begin position="157"/>
        <end position="387"/>
    </location>
</feature>
<dbReference type="Gene3D" id="3.30.70.80">
    <property type="entry name" value="Peptidase S8 propeptide/proteinase inhibitor I9"/>
    <property type="match status" value="1"/>
</dbReference>
<dbReference type="CDD" id="cd04077">
    <property type="entry name" value="Peptidases_S8_PCSK9_ProteinaseK_like"/>
    <property type="match status" value="1"/>
</dbReference>
<name>A0A346XUC7_9ACTN</name>
<dbReference type="Gene3D" id="3.40.50.200">
    <property type="entry name" value="Peptidase S8/S53 domain"/>
    <property type="match status" value="1"/>
</dbReference>
<gene>
    <name evidence="12" type="ORF">DVS28_a1124</name>
</gene>
<comment type="similarity">
    <text evidence="1 6 7">Belongs to the peptidase S8 family.</text>
</comment>
<dbReference type="FunFam" id="3.40.50.200:FF:000014">
    <property type="entry name" value="Proteinase K"/>
    <property type="match status" value="1"/>
</dbReference>
<dbReference type="InterPro" id="IPR050131">
    <property type="entry name" value="Peptidase_S8_subtilisin-like"/>
</dbReference>
<keyword evidence="4 6" id="KW-0720">Serine protease</keyword>
<evidence type="ECO:0000256" key="1">
    <source>
        <dbReference type="ARBA" id="ARBA00011073"/>
    </source>
</evidence>
<protein>
    <submittedName>
        <fullName evidence="12">Alkaline serine exoprotease A</fullName>
    </submittedName>
</protein>
<dbReference type="InterPro" id="IPR023827">
    <property type="entry name" value="Peptidase_S8_Asp-AS"/>
</dbReference>
<feature type="active site" description="Charge relay system" evidence="5 6">
    <location>
        <position position="199"/>
    </location>
</feature>
<dbReference type="GO" id="GO:0006508">
    <property type="term" value="P:proteolysis"/>
    <property type="evidence" value="ECO:0007669"/>
    <property type="project" value="UniProtKB-KW"/>
</dbReference>
<dbReference type="PANTHER" id="PTHR43806">
    <property type="entry name" value="PEPTIDASE S8"/>
    <property type="match status" value="1"/>
</dbReference>
<dbReference type="EMBL" id="CP031165">
    <property type="protein sequence ID" value="AXV05824.1"/>
    <property type="molecule type" value="Genomic_DNA"/>
</dbReference>
<keyword evidence="2 6" id="KW-0645">Protease</keyword>
<dbReference type="Proteomes" id="UP000264006">
    <property type="component" value="Chromosome"/>
</dbReference>
<dbReference type="PROSITE" id="PS00136">
    <property type="entry name" value="SUBTILASE_ASP"/>
    <property type="match status" value="1"/>
</dbReference>
<evidence type="ECO:0000259" key="10">
    <source>
        <dbReference type="Pfam" id="PF00082"/>
    </source>
</evidence>
<evidence type="ECO:0000256" key="9">
    <source>
        <dbReference type="SAM" id="SignalP"/>
    </source>
</evidence>
<evidence type="ECO:0000256" key="5">
    <source>
        <dbReference type="PIRSR" id="PIRSR615500-1"/>
    </source>
</evidence>
<evidence type="ECO:0000256" key="2">
    <source>
        <dbReference type="ARBA" id="ARBA00022670"/>
    </source>
</evidence>
<dbReference type="Gene3D" id="2.60.120.380">
    <property type="match status" value="1"/>
</dbReference>
<evidence type="ECO:0000313" key="12">
    <source>
        <dbReference type="EMBL" id="AXV05824.1"/>
    </source>
</evidence>
<dbReference type="PRINTS" id="PR00723">
    <property type="entry name" value="SUBTILISIN"/>
</dbReference>
<dbReference type="InterPro" id="IPR015500">
    <property type="entry name" value="Peptidase_S8_subtilisin-rel"/>
</dbReference>
<keyword evidence="13" id="KW-1185">Reference proteome</keyword>
<dbReference type="SUPFAM" id="SSF52743">
    <property type="entry name" value="Subtilisin-like"/>
    <property type="match status" value="1"/>
</dbReference>
<dbReference type="PANTHER" id="PTHR43806:SF11">
    <property type="entry name" value="CEREVISIN-RELATED"/>
    <property type="match status" value="1"/>
</dbReference>
<feature type="region of interest" description="Disordered" evidence="8">
    <location>
        <begin position="398"/>
        <end position="429"/>
    </location>
</feature>
<dbReference type="PROSITE" id="PS51892">
    <property type="entry name" value="SUBTILASE"/>
    <property type="match status" value="1"/>
</dbReference>
<feature type="signal peptide" evidence="9">
    <location>
        <begin position="1"/>
        <end position="23"/>
    </location>
</feature>
<feature type="chain" id="PRO_5016558179" evidence="9">
    <location>
        <begin position="24"/>
        <end position="525"/>
    </location>
</feature>
<evidence type="ECO:0000256" key="7">
    <source>
        <dbReference type="RuleBase" id="RU003355"/>
    </source>
</evidence>
<keyword evidence="3 6" id="KW-0378">Hydrolase</keyword>
<dbReference type="InterPro" id="IPR000209">
    <property type="entry name" value="Peptidase_S8/S53_dom"/>
</dbReference>